<keyword evidence="4" id="KW-1003">Cell membrane</keyword>
<accession>A0A8J2YC87</accession>
<dbReference type="RefSeq" id="WP_188408737.1">
    <property type="nucleotide sequence ID" value="NZ_BMCP01000001.1"/>
</dbReference>
<dbReference type="Gene3D" id="3.40.30.60">
    <property type="entry name" value="FHIPEP family, domain 1"/>
    <property type="match status" value="1"/>
</dbReference>
<evidence type="ECO:0000313" key="11">
    <source>
        <dbReference type="Proteomes" id="UP000602745"/>
    </source>
</evidence>
<evidence type="ECO:0000256" key="3">
    <source>
        <dbReference type="ARBA" id="ARBA00022448"/>
    </source>
</evidence>
<dbReference type="PIRSF" id="PIRSF005419">
    <property type="entry name" value="FlhA"/>
    <property type="match status" value="1"/>
</dbReference>
<evidence type="ECO:0000256" key="9">
    <source>
        <dbReference type="SAM" id="Phobius"/>
    </source>
</evidence>
<dbReference type="InterPro" id="IPR001712">
    <property type="entry name" value="T3SS_FHIPEP"/>
</dbReference>
<feature type="transmembrane region" description="Helical" evidence="9">
    <location>
        <begin position="44"/>
        <end position="63"/>
    </location>
</feature>
<comment type="caution">
    <text evidence="10">The sequence shown here is derived from an EMBL/GenBank/DDBJ whole genome shotgun (WGS) entry which is preliminary data.</text>
</comment>
<dbReference type="Proteomes" id="UP000602745">
    <property type="component" value="Unassembled WGS sequence"/>
</dbReference>
<dbReference type="Gene3D" id="3.40.50.12790">
    <property type="entry name" value="FHIPEP family, domain 4"/>
    <property type="match status" value="1"/>
</dbReference>
<evidence type="ECO:0000256" key="1">
    <source>
        <dbReference type="ARBA" id="ARBA00004429"/>
    </source>
</evidence>
<keyword evidence="6 9" id="KW-0812">Transmembrane</keyword>
<sequence>MIKLSSIQNTLIAASRRSDIVVAAFIMVAIVMMIIPLPTFVIDLMITLNVSASVVILLVTFYVARPIDFSALPSVLLITTLFRLALSISTTRLILLDANAGDIIASLGNFVIGGNIAVGIVIFLIISVAQFIVIAKGAERVAEVAARFSLDGMPGKQMSIDNDLRNGDITQAEARNLRRLLEKESQLYGAMDGAMKFVKGDAIATLIIIVINMIGGLAIGMAQRDMSFADAGHTYTLLTIGEGLIAQIPALIICVAAGTIVTRVSSAESLDLGSDISAQTLKDPRVLGIAAFLIFALGFIPGFPTAIFLTLAALLGVGAFLLRRRIIRAEAESKAAISDVAVVEAKPERSRHQVQIYMGENLAAAVPQNLFQEHANLVRQDFYNDLGVQPPAIEIRSATNVGEDQLRIDLAAVPVVAVDIPSDRVLLRDDQMHLDLLTVPYEEGAEIAGLSKTIWIEKSYRGELERAGIGFLDTHEIIGLCLAHMLRRYAANFIGIQETRDLIGTMEQTYSELVKEAQQAVPLQKIADVLRRLVEEQVSIRHLRIILEALAESAGEKDVAVITERVRTAMKRQISFRWANANRVIPAFTLERRVEDLLRTDRPVPGGSTSPQAETNSVRPIIEQIRAAIADTAPEVKPVILTTPDARRNVRNVLARNDIDLAVLSYQELAPEFNIQTISTIQAAAPTTGSEARTPAPETV</sequence>
<dbReference type="PRINTS" id="PR00949">
    <property type="entry name" value="TYPE3IMAPROT"/>
</dbReference>
<dbReference type="InterPro" id="IPR042194">
    <property type="entry name" value="FHIPEP_1"/>
</dbReference>
<organism evidence="10 11">
    <name type="scientific">Agaricicola taiwanensis</name>
    <dbReference type="NCBI Taxonomy" id="591372"/>
    <lineage>
        <taxon>Bacteria</taxon>
        <taxon>Pseudomonadati</taxon>
        <taxon>Pseudomonadota</taxon>
        <taxon>Alphaproteobacteria</taxon>
        <taxon>Rhodobacterales</taxon>
        <taxon>Paracoccaceae</taxon>
        <taxon>Agaricicola</taxon>
    </lineage>
</organism>
<feature type="transmembrane region" description="Helical" evidence="9">
    <location>
        <begin position="107"/>
        <end position="133"/>
    </location>
</feature>
<dbReference type="Gene3D" id="1.10.8.540">
    <property type="entry name" value="FHIPEP family, domain 3"/>
    <property type="match status" value="1"/>
</dbReference>
<name>A0A8J2YC87_9RHOB</name>
<evidence type="ECO:0000256" key="8">
    <source>
        <dbReference type="ARBA" id="ARBA00023136"/>
    </source>
</evidence>
<feature type="transmembrane region" description="Helical" evidence="9">
    <location>
        <begin position="202"/>
        <end position="223"/>
    </location>
</feature>
<protein>
    <submittedName>
        <fullName evidence="10">EscV/YscV/HrcV family type III secretion system export apparatus protein</fullName>
    </submittedName>
</protein>
<proteinExistence type="inferred from homology"/>
<reference evidence="10" key="1">
    <citation type="journal article" date="2014" name="Int. J. Syst. Evol. Microbiol.">
        <title>Complete genome sequence of Corynebacterium casei LMG S-19264T (=DSM 44701T), isolated from a smear-ripened cheese.</title>
        <authorList>
            <consortium name="US DOE Joint Genome Institute (JGI-PGF)"/>
            <person name="Walter F."/>
            <person name="Albersmeier A."/>
            <person name="Kalinowski J."/>
            <person name="Ruckert C."/>
        </authorList>
    </citation>
    <scope>NUCLEOTIDE SEQUENCE</scope>
    <source>
        <strain evidence="10">CCM 7684</strain>
    </source>
</reference>
<dbReference type="GO" id="GO:0005886">
    <property type="term" value="C:plasma membrane"/>
    <property type="evidence" value="ECO:0007669"/>
    <property type="project" value="UniProtKB-SubCell"/>
</dbReference>
<dbReference type="PANTHER" id="PTHR30161">
    <property type="entry name" value="FLAGELLAR EXPORT PROTEIN, MEMBRANE FLHA SUBUNIT-RELATED"/>
    <property type="match status" value="1"/>
</dbReference>
<dbReference type="InterPro" id="IPR006302">
    <property type="entry name" value="T3SS_HrcV"/>
</dbReference>
<keyword evidence="5" id="KW-0997">Cell inner membrane</keyword>
<feature type="transmembrane region" description="Helical" evidence="9">
    <location>
        <begin position="243"/>
        <end position="264"/>
    </location>
</feature>
<dbReference type="InterPro" id="IPR042196">
    <property type="entry name" value="FHIPEP_4"/>
</dbReference>
<dbReference type="InterPro" id="IPR042193">
    <property type="entry name" value="FHIPEP_3"/>
</dbReference>
<keyword evidence="11" id="KW-1185">Reference proteome</keyword>
<reference evidence="10" key="2">
    <citation type="submission" date="2020-09" db="EMBL/GenBank/DDBJ databases">
        <authorList>
            <person name="Sun Q."/>
            <person name="Sedlacek I."/>
        </authorList>
    </citation>
    <scope>NUCLEOTIDE SEQUENCE</scope>
    <source>
        <strain evidence="10">CCM 7684</strain>
    </source>
</reference>
<dbReference type="GO" id="GO:0009306">
    <property type="term" value="P:protein secretion"/>
    <property type="evidence" value="ECO:0007669"/>
    <property type="project" value="InterPro"/>
</dbReference>
<dbReference type="EMBL" id="BMCP01000001">
    <property type="protein sequence ID" value="GGE36027.1"/>
    <property type="molecule type" value="Genomic_DNA"/>
</dbReference>
<dbReference type="AlphaFoldDB" id="A0A8J2YC87"/>
<keyword evidence="3" id="KW-0813">Transport</keyword>
<evidence type="ECO:0000256" key="7">
    <source>
        <dbReference type="ARBA" id="ARBA00022989"/>
    </source>
</evidence>
<evidence type="ECO:0000256" key="6">
    <source>
        <dbReference type="ARBA" id="ARBA00022692"/>
    </source>
</evidence>
<dbReference type="PANTHER" id="PTHR30161:SF2">
    <property type="entry name" value="INVASION PROTEIN INVA"/>
    <property type="match status" value="1"/>
</dbReference>
<keyword evidence="8 9" id="KW-0472">Membrane</keyword>
<feature type="transmembrane region" description="Helical" evidence="9">
    <location>
        <begin position="75"/>
        <end position="95"/>
    </location>
</feature>
<comment type="subcellular location">
    <subcellularLocation>
        <location evidence="1">Cell inner membrane</location>
        <topology evidence="1">Multi-pass membrane protein</topology>
    </subcellularLocation>
</comment>
<keyword evidence="7 9" id="KW-1133">Transmembrane helix</keyword>
<comment type="similarity">
    <text evidence="2">Belongs to the FHIPEP (flagella/HR/invasion proteins export pore) family.</text>
</comment>
<feature type="transmembrane region" description="Helical" evidence="9">
    <location>
        <begin position="20"/>
        <end position="38"/>
    </location>
</feature>
<evidence type="ECO:0000256" key="2">
    <source>
        <dbReference type="ARBA" id="ARBA00008835"/>
    </source>
</evidence>
<evidence type="ECO:0000256" key="4">
    <source>
        <dbReference type="ARBA" id="ARBA00022475"/>
    </source>
</evidence>
<dbReference type="NCBIfam" id="TIGR01399">
    <property type="entry name" value="hrcV"/>
    <property type="match status" value="1"/>
</dbReference>
<evidence type="ECO:0000256" key="5">
    <source>
        <dbReference type="ARBA" id="ARBA00022519"/>
    </source>
</evidence>
<evidence type="ECO:0000313" key="10">
    <source>
        <dbReference type="EMBL" id="GGE36027.1"/>
    </source>
</evidence>
<gene>
    <name evidence="10" type="primary">rhcV</name>
    <name evidence="10" type="ORF">GCM10007276_11880</name>
</gene>
<feature type="transmembrane region" description="Helical" evidence="9">
    <location>
        <begin position="284"/>
        <end position="300"/>
    </location>
</feature>
<dbReference type="Pfam" id="PF00771">
    <property type="entry name" value="FHIPEP"/>
    <property type="match status" value="1"/>
</dbReference>